<protein>
    <recommendedName>
        <fullName evidence="3">Nif11 domain-containing protein</fullName>
    </recommendedName>
</protein>
<evidence type="ECO:0000313" key="1">
    <source>
        <dbReference type="EMBL" id="GGF73657.1"/>
    </source>
</evidence>
<organism evidence="1 2">
    <name type="scientific">Azorhizobium oxalatiphilum</name>
    <dbReference type="NCBI Taxonomy" id="980631"/>
    <lineage>
        <taxon>Bacteria</taxon>
        <taxon>Pseudomonadati</taxon>
        <taxon>Pseudomonadota</taxon>
        <taxon>Alphaproteobacteria</taxon>
        <taxon>Hyphomicrobiales</taxon>
        <taxon>Xanthobacteraceae</taxon>
        <taxon>Azorhizobium</taxon>
    </lineage>
</organism>
<reference evidence="1" key="1">
    <citation type="journal article" date="2014" name="Int. J. Syst. Evol. Microbiol.">
        <title>Complete genome sequence of Corynebacterium casei LMG S-19264T (=DSM 44701T), isolated from a smear-ripened cheese.</title>
        <authorList>
            <consortium name="US DOE Joint Genome Institute (JGI-PGF)"/>
            <person name="Walter F."/>
            <person name="Albersmeier A."/>
            <person name="Kalinowski J."/>
            <person name="Ruckert C."/>
        </authorList>
    </citation>
    <scope>NUCLEOTIDE SEQUENCE</scope>
    <source>
        <strain evidence="1">CCM 7897</strain>
    </source>
</reference>
<reference evidence="1" key="2">
    <citation type="submission" date="2020-09" db="EMBL/GenBank/DDBJ databases">
        <authorList>
            <person name="Sun Q."/>
            <person name="Sedlacek I."/>
        </authorList>
    </citation>
    <scope>NUCLEOTIDE SEQUENCE</scope>
    <source>
        <strain evidence="1">CCM 7897</strain>
    </source>
</reference>
<evidence type="ECO:0000313" key="2">
    <source>
        <dbReference type="Proteomes" id="UP000606044"/>
    </source>
</evidence>
<dbReference type="AlphaFoldDB" id="A0A917FEI6"/>
<comment type="caution">
    <text evidence="1">The sequence shown here is derived from an EMBL/GenBank/DDBJ whole genome shotgun (WGS) entry which is preliminary data.</text>
</comment>
<proteinExistence type="predicted"/>
<keyword evidence="2" id="KW-1185">Reference proteome</keyword>
<dbReference type="EMBL" id="BMCT01000005">
    <property type="protein sequence ID" value="GGF73657.1"/>
    <property type="molecule type" value="Genomic_DNA"/>
</dbReference>
<dbReference type="RefSeq" id="WP_188581237.1">
    <property type="nucleotide sequence ID" value="NZ_BMCT01000005.1"/>
</dbReference>
<gene>
    <name evidence="1" type="ORF">GCM10007301_36860</name>
</gene>
<name>A0A917FEI6_9HYPH</name>
<evidence type="ECO:0008006" key="3">
    <source>
        <dbReference type="Google" id="ProtNLM"/>
    </source>
</evidence>
<dbReference type="Proteomes" id="UP000606044">
    <property type="component" value="Unassembled WGS sequence"/>
</dbReference>
<sequence>MPIADFVHHVGGLSQNDEGARALSAGLADAHTLQAYAAGHGIALSEAEADAIIDATRSTSADGVRSLTDADLDSVNGGGTPEGLSRIMDIIHSSIVPQNLPKKP</sequence>
<accession>A0A917FEI6</accession>